<comment type="caution">
    <text evidence="5">The sequence shown here is derived from an EMBL/GenBank/DDBJ whole genome shotgun (WGS) entry which is preliminary data.</text>
</comment>
<dbReference type="InterPro" id="IPR030678">
    <property type="entry name" value="Peptide/Ni-bd"/>
</dbReference>
<dbReference type="Gene3D" id="3.10.105.10">
    <property type="entry name" value="Dipeptide-binding Protein, Domain 3"/>
    <property type="match status" value="1"/>
</dbReference>
<dbReference type="SUPFAM" id="SSF53850">
    <property type="entry name" value="Periplasmic binding protein-like II"/>
    <property type="match status" value="1"/>
</dbReference>
<keyword evidence="3" id="KW-0732">Signal</keyword>
<evidence type="ECO:0000313" key="6">
    <source>
        <dbReference type="Proteomes" id="UP001239680"/>
    </source>
</evidence>
<keyword evidence="6" id="KW-1185">Reference proteome</keyword>
<dbReference type="Proteomes" id="UP001239680">
    <property type="component" value="Unassembled WGS sequence"/>
</dbReference>
<dbReference type="PIRSF" id="PIRSF002741">
    <property type="entry name" value="MppA"/>
    <property type="match status" value="1"/>
</dbReference>
<dbReference type="PANTHER" id="PTHR30290:SF38">
    <property type="entry name" value="D,D-DIPEPTIDE-BINDING PERIPLASMIC PROTEIN DDPA-RELATED"/>
    <property type="match status" value="1"/>
</dbReference>
<evidence type="ECO:0000259" key="4">
    <source>
        <dbReference type="Pfam" id="PF00496"/>
    </source>
</evidence>
<dbReference type="CDD" id="cd08513">
    <property type="entry name" value="PBP2_thermophilic_Hb8_like"/>
    <property type="match status" value="1"/>
</dbReference>
<dbReference type="EMBL" id="JAVDBT010000024">
    <property type="protein sequence ID" value="MDQ2068128.1"/>
    <property type="molecule type" value="Genomic_DNA"/>
</dbReference>
<evidence type="ECO:0000256" key="2">
    <source>
        <dbReference type="ARBA" id="ARBA00005695"/>
    </source>
</evidence>
<dbReference type="PROSITE" id="PS51318">
    <property type="entry name" value="TAT"/>
    <property type="match status" value="1"/>
</dbReference>
<evidence type="ECO:0000313" key="5">
    <source>
        <dbReference type="EMBL" id="MDQ2068128.1"/>
    </source>
</evidence>
<organism evidence="5 6">
    <name type="scientific">Pseudogemmobacter lacusdianii</name>
    <dbReference type="NCBI Taxonomy" id="3069608"/>
    <lineage>
        <taxon>Bacteria</taxon>
        <taxon>Pseudomonadati</taxon>
        <taxon>Pseudomonadota</taxon>
        <taxon>Alphaproteobacteria</taxon>
        <taxon>Rhodobacterales</taxon>
        <taxon>Paracoccaceae</taxon>
        <taxon>Pseudogemmobacter</taxon>
    </lineage>
</organism>
<dbReference type="Gene3D" id="3.90.76.10">
    <property type="entry name" value="Dipeptide-binding Protein, Domain 1"/>
    <property type="match status" value="1"/>
</dbReference>
<dbReference type="Pfam" id="PF00496">
    <property type="entry name" value="SBP_bac_5"/>
    <property type="match status" value="1"/>
</dbReference>
<comment type="similarity">
    <text evidence="2">Belongs to the bacterial solute-binding protein 5 family.</text>
</comment>
<dbReference type="InterPro" id="IPR000914">
    <property type="entry name" value="SBP_5_dom"/>
</dbReference>
<gene>
    <name evidence="5" type="ORF">Q9295_17290</name>
</gene>
<comment type="subcellular location">
    <subcellularLocation>
        <location evidence="1">Periplasm</location>
    </subcellularLocation>
</comment>
<dbReference type="Gene3D" id="3.40.190.10">
    <property type="entry name" value="Periplasmic binding protein-like II"/>
    <property type="match status" value="1"/>
</dbReference>
<dbReference type="InterPro" id="IPR039424">
    <property type="entry name" value="SBP_5"/>
</dbReference>
<dbReference type="PANTHER" id="PTHR30290">
    <property type="entry name" value="PERIPLASMIC BINDING COMPONENT OF ABC TRANSPORTER"/>
    <property type="match status" value="1"/>
</dbReference>
<evidence type="ECO:0000256" key="3">
    <source>
        <dbReference type="ARBA" id="ARBA00022729"/>
    </source>
</evidence>
<evidence type="ECO:0000256" key="1">
    <source>
        <dbReference type="ARBA" id="ARBA00004418"/>
    </source>
</evidence>
<dbReference type="RefSeq" id="WP_306681836.1">
    <property type="nucleotide sequence ID" value="NZ_JAVDBT010000024.1"/>
</dbReference>
<name>A0ABU0W2W5_9RHOB</name>
<protein>
    <submittedName>
        <fullName evidence="5">Peptide ABC transporter substrate-binding protein</fullName>
    </submittedName>
</protein>
<reference evidence="5 6" key="1">
    <citation type="submission" date="2023-08" db="EMBL/GenBank/DDBJ databases">
        <title>Characterization of two Paracoccaceae strains isolated from Phycosphere and proposal of Xinfangfangia lacusdiani sp. nov.</title>
        <authorList>
            <person name="Deng Y."/>
            <person name="Zhang Y.Q."/>
        </authorList>
    </citation>
    <scope>NUCLEOTIDE SEQUENCE [LARGE SCALE GENOMIC DNA]</scope>
    <source>
        <strain evidence="5 6">CPCC 101601</strain>
    </source>
</reference>
<feature type="domain" description="Solute-binding protein family 5" evidence="4">
    <location>
        <begin position="95"/>
        <end position="457"/>
    </location>
</feature>
<proteinExistence type="inferred from homology"/>
<dbReference type="InterPro" id="IPR006311">
    <property type="entry name" value="TAT_signal"/>
</dbReference>
<sequence>MLQTSLTMNRRKALMFLSAAGVTTALPSLTQLGAAHAQTAPAGQMVVGFSQEPTVFHPHLLHVECDEGVHYAIFDPLFDVDEKGEYFPILAKDVPTVANGGISEDGLTWKIQLRDGVTWHDGKPFTAEDVKFTLELMMNPNFQSWRRAGHELIEEITVVSPTEITWKMKELYAPYLAILASTFIVPKHAFEGQDLNDGPFNQAPIGTGAYKLKNRVPGDHIELEANTEYFGDGPYLERVVIKYIPDLTVMYTQLKTGDIDVLALQWITPDNYAEAQTIAGLNLELMGAPFVEGLSLNLQRPVFQDPKVREALYLATDKATIIDVLYYGVQLATESYMPQQSYFYNPNLPAHSYDLEKAAALLDEAGWAIGDDGVRVKDGLRLSFTCSTTAGNHLREQTQQFIQQSYKEIGVEMLISNLPPAVMWGDHWMLSQFDMALAALSLVSGPDPDSSDYLRSDASAAIGGTGQNTWVYQSAEVDELLAKGASMVDPEQRKPVYERLQEVVRQDLPCLPLFQHVNIRGSKVGVQGLVPNVNNRVDTWNIRSWRWA</sequence>
<accession>A0ABU0W2W5</accession>